<dbReference type="SUPFAM" id="SSF49899">
    <property type="entry name" value="Concanavalin A-like lectins/glucanases"/>
    <property type="match status" value="1"/>
</dbReference>
<keyword evidence="17" id="KW-0106">Calcium</keyword>
<keyword evidence="8" id="KW-0963">Cytoplasm</keyword>
<keyword evidence="22" id="KW-0968">Cytoplasmic vesicle</keyword>
<dbReference type="PROSITE" id="PS00803">
    <property type="entry name" value="CALRETICULIN_1"/>
    <property type="match status" value="1"/>
</dbReference>
<evidence type="ECO:0000256" key="17">
    <source>
        <dbReference type="ARBA" id="ARBA00022837"/>
    </source>
</evidence>
<dbReference type="InterPro" id="IPR009033">
    <property type="entry name" value="Calreticulin/calnexin_P_dom_sf"/>
</dbReference>
<evidence type="ECO:0000313" key="30">
    <source>
        <dbReference type="EMBL" id="TNM87874.1"/>
    </source>
</evidence>
<evidence type="ECO:0000256" key="22">
    <source>
        <dbReference type="ARBA" id="ARBA00023329"/>
    </source>
</evidence>
<feature type="domain" description="EF-hand" evidence="29">
    <location>
        <begin position="457"/>
        <end position="492"/>
    </location>
</feature>
<dbReference type="GO" id="GO:0051082">
    <property type="term" value="F:unfolded protein binding"/>
    <property type="evidence" value="ECO:0007669"/>
    <property type="project" value="InterPro"/>
</dbReference>
<feature type="compositionally biased region" description="Basic and acidic residues" evidence="26">
    <location>
        <begin position="208"/>
        <end position="252"/>
    </location>
</feature>
<feature type="region of interest" description="Disordered" evidence="26">
    <location>
        <begin position="1097"/>
        <end position="1226"/>
    </location>
</feature>
<dbReference type="SMART" id="SM00027">
    <property type="entry name" value="EH"/>
    <property type="match status" value="3"/>
</dbReference>
<reference evidence="30 31" key="1">
    <citation type="submission" date="2019-04" db="EMBL/GenBank/DDBJ databases">
        <title>The sequence and de novo assembly of Takifugu bimaculatus genome using PacBio and Hi-C technologies.</title>
        <authorList>
            <person name="Xu P."/>
            <person name="Liu B."/>
            <person name="Zhou Z."/>
        </authorList>
    </citation>
    <scope>NUCLEOTIDE SEQUENCE [LARGE SCALE GENOMIC DNA]</scope>
    <source>
        <strain evidence="30">TB-2018</strain>
        <tissue evidence="30">Muscle</tissue>
    </source>
</reference>
<feature type="domain" description="EH" evidence="28">
    <location>
        <begin position="356"/>
        <end position="445"/>
    </location>
</feature>
<feature type="chain" id="PRO_5021321922" description="Calreticulin" evidence="27">
    <location>
        <begin position="19"/>
        <end position="1405"/>
    </location>
</feature>
<feature type="compositionally biased region" description="Pro residues" evidence="26">
    <location>
        <begin position="516"/>
        <end position="528"/>
    </location>
</feature>
<dbReference type="InterPro" id="IPR018124">
    <property type="entry name" value="Calret/calnex_CS"/>
</dbReference>
<dbReference type="PROSITE" id="PS00804">
    <property type="entry name" value="CALRETICULIN_2"/>
    <property type="match status" value="1"/>
</dbReference>
<keyword evidence="21" id="KW-0143">Chaperone</keyword>
<dbReference type="PANTHER" id="PTHR11073">
    <property type="entry name" value="CALRETICULIN AND CALNEXIN"/>
    <property type="match status" value="1"/>
</dbReference>
<keyword evidence="15" id="KW-0256">Endoplasmic reticulum</keyword>
<dbReference type="Gene3D" id="2.60.120.200">
    <property type="match status" value="1"/>
</dbReference>
<dbReference type="InterPro" id="IPR013320">
    <property type="entry name" value="ConA-like_dom_sf"/>
</dbReference>
<feature type="coiled-coil region" evidence="25">
    <location>
        <begin position="790"/>
        <end position="852"/>
    </location>
</feature>
<dbReference type="Gene3D" id="1.10.238.10">
    <property type="entry name" value="EF-hand"/>
    <property type="match status" value="3"/>
</dbReference>
<evidence type="ECO:0000256" key="3">
    <source>
        <dbReference type="ARBA" id="ARBA00004498"/>
    </source>
</evidence>
<dbReference type="FunFam" id="1.10.238.10:FF:000074">
    <property type="entry name" value="epidermal growth factor receptor substrate 15 isoform X1"/>
    <property type="match status" value="1"/>
</dbReference>
<dbReference type="PROSITE" id="PS00805">
    <property type="entry name" value="CALRETICULIN_REPEAT"/>
    <property type="match status" value="2"/>
</dbReference>
<keyword evidence="12 27" id="KW-0732">Signal</keyword>
<evidence type="ECO:0000259" key="28">
    <source>
        <dbReference type="PROSITE" id="PS50031"/>
    </source>
</evidence>
<dbReference type="Pfam" id="PF00262">
    <property type="entry name" value="Calreticulin"/>
    <property type="match status" value="2"/>
</dbReference>
<evidence type="ECO:0000256" key="5">
    <source>
        <dbReference type="ARBA" id="ARBA00004564"/>
    </source>
</evidence>
<dbReference type="InterPro" id="IPR018247">
    <property type="entry name" value="EF_Hand_1_Ca_BS"/>
</dbReference>
<evidence type="ECO:0000256" key="25">
    <source>
        <dbReference type="SAM" id="Coils"/>
    </source>
</evidence>
<evidence type="ECO:0000256" key="4">
    <source>
        <dbReference type="ARBA" id="ARBA00004514"/>
    </source>
</evidence>
<feature type="region of interest" description="Disordered" evidence="26">
    <location>
        <begin position="504"/>
        <end position="560"/>
    </location>
</feature>
<dbReference type="GO" id="GO:0005789">
    <property type="term" value="C:endoplasmic reticulum membrane"/>
    <property type="evidence" value="ECO:0007669"/>
    <property type="project" value="TreeGrafter"/>
</dbReference>
<dbReference type="GO" id="GO:0009986">
    <property type="term" value="C:cell surface"/>
    <property type="evidence" value="ECO:0007669"/>
    <property type="project" value="UniProtKB-SubCell"/>
</dbReference>
<dbReference type="GO" id="GO:0033018">
    <property type="term" value="C:sarcoplasmic reticulum lumen"/>
    <property type="evidence" value="ECO:0007669"/>
    <property type="project" value="UniProtKB-SubCell"/>
</dbReference>
<feature type="domain" description="EH" evidence="28">
    <location>
        <begin position="568"/>
        <end position="658"/>
    </location>
</feature>
<evidence type="ECO:0000256" key="7">
    <source>
        <dbReference type="ARBA" id="ARBA00015837"/>
    </source>
</evidence>
<feature type="compositionally biased region" description="Basic and acidic residues" evidence="26">
    <location>
        <begin position="1347"/>
        <end position="1359"/>
    </location>
</feature>
<comment type="subcellular location">
    <subcellularLocation>
        <location evidence="1">Cell surface</location>
    </subcellularLocation>
    <subcellularLocation>
        <location evidence="4">Cytoplasm</location>
        <location evidence="4">Cytosol</location>
    </subcellularLocation>
    <subcellularLocation>
        <location evidence="23">Cytoplasmic vesicle</location>
        <location evidence="23">Secretory vesicle</location>
        <location evidence="23">Cortical granule</location>
    </subcellularLocation>
    <subcellularLocation>
        <location evidence="2">Endoplasmic reticulum lumen</location>
    </subcellularLocation>
    <subcellularLocation>
        <location evidence="5">Sarcoplasmic reticulum lumen</location>
    </subcellularLocation>
    <subcellularLocation>
        <location evidence="3">Secreted</location>
        <location evidence="3">Extracellular space</location>
        <location evidence="3">Extracellular matrix</location>
    </subcellularLocation>
</comment>
<protein>
    <recommendedName>
        <fullName evidence="7">Calreticulin</fullName>
    </recommendedName>
</protein>
<feature type="region of interest" description="Disordered" evidence="26">
    <location>
        <begin position="1256"/>
        <end position="1359"/>
    </location>
</feature>
<dbReference type="GO" id="GO:0030246">
    <property type="term" value="F:carbohydrate binding"/>
    <property type="evidence" value="ECO:0007669"/>
    <property type="project" value="UniProtKB-KW"/>
</dbReference>
<comment type="caution">
    <text evidence="30">The sequence shown here is derived from an EMBL/GenBank/DDBJ whole genome shotgun (WGS) entry which is preliminary data.</text>
</comment>
<feature type="compositionally biased region" description="Polar residues" evidence="26">
    <location>
        <begin position="1296"/>
        <end position="1306"/>
    </location>
</feature>
<feature type="compositionally biased region" description="Basic and acidic residues" evidence="26">
    <location>
        <begin position="1050"/>
        <end position="1066"/>
    </location>
</feature>
<evidence type="ECO:0000256" key="14">
    <source>
        <dbReference type="ARBA" id="ARBA00022737"/>
    </source>
</evidence>
<dbReference type="SMART" id="SM00054">
    <property type="entry name" value="EFh"/>
    <property type="match status" value="4"/>
</dbReference>
<feature type="compositionally biased region" description="Basic and acidic residues" evidence="26">
    <location>
        <begin position="889"/>
        <end position="900"/>
    </location>
</feature>
<dbReference type="FunFam" id="2.10.250.10:FF:000002">
    <property type="entry name" value="Calreticulin"/>
    <property type="match status" value="1"/>
</dbReference>
<dbReference type="InterPro" id="IPR003903">
    <property type="entry name" value="UIM_dom"/>
</dbReference>
<feature type="compositionally biased region" description="Acidic residues" evidence="26">
    <location>
        <begin position="922"/>
        <end position="936"/>
    </location>
</feature>
<dbReference type="Gene3D" id="1.10.287.1490">
    <property type="match status" value="1"/>
</dbReference>
<proteinExistence type="inferred from homology"/>
<dbReference type="SUPFAM" id="SSF47473">
    <property type="entry name" value="EF-hand"/>
    <property type="match status" value="3"/>
</dbReference>
<evidence type="ECO:0000259" key="29">
    <source>
        <dbReference type="PROSITE" id="PS50222"/>
    </source>
</evidence>
<evidence type="ECO:0000256" key="26">
    <source>
        <dbReference type="SAM" id="MobiDB-lite"/>
    </source>
</evidence>
<evidence type="ECO:0000256" key="16">
    <source>
        <dbReference type="ARBA" id="ARBA00022833"/>
    </source>
</evidence>
<evidence type="ECO:0000256" key="15">
    <source>
        <dbReference type="ARBA" id="ARBA00022824"/>
    </source>
</evidence>
<keyword evidence="18" id="KW-0703">Sarcoplasmic reticulum</keyword>
<dbReference type="SUPFAM" id="SSF63887">
    <property type="entry name" value="P-domain of calnexin/calreticulin"/>
    <property type="match status" value="1"/>
</dbReference>
<dbReference type="GO" id="GO:0005829">
    <property type="term" value="C:cytosol"/>
    <property type="evidence" value="ECO:0007669"/>
    <property type="project" value="UniProtKB-SubCell"/>
</dbReference>
<dbReference type="PROSITE" id="PS50031">
    <property type="entry name" value="EH"/>
    <property type="match status" value="3"/>
</dbReference>
<keyword evidence="19" id="KW-0007">Acetylation</keyword>
<evidence type="ECO:0000256" key="8">
    <source>
        <dbReference type="ARBA" id="ARBA00022490"/>
    </source>
</evidence>
<evidence type="ECO:0000256" key="21">
    <source>
        <dbReference type="ARBA" id="ARBA00023186"/>
    </source>
</evidence>
<gene>
    <name evidence="30" type="ORF">fugu_006095</name>
</gene>
<feature type="compositionally biased region" description="Polar residues" evidence="26">
    <location>
        <begin position="1260"/>
        <end position="1269"/>
    </location>
</feature>
<organism evidence="30 31">
    <name type="scientific">Takifugu bimaculatus</name>
    <dbReference type="NCBI Taxonomy" id="433685"/>
    <lineage>
        <taxon>Eukaryota</taxon>
        <taxon>Metazoa</taxon>
        <taxon>Chordata</taxon>
        <taxon>Craniata</taxon>
        <taxon>Vertebrata</taxon>
        <taxon>Euteleostomi</taxon>
        <taxon>Actinopterygii</taxon>
        <taxon>Neopterygii</taxon>
        <taxon>Teleostei</taxon>
        <taxon>Neoteleostei</taxon>
        <taxon>Acanthomorphata</taxon>
        <taxon>Eupercaria</taxon>
        <taxon>Tetraodontiformes</taxon>
        <taxon>Tetradontoidea</taxon>
        <taxon>Tetraodontidae</taxon>
        <taxon>Takifugu</taxon>
    </lineage>
</organism>
<evidence type="ECO:0000256" key="1">
    <source>
        <dbReference type="ARBA" id="ARBA00004241"/>
    </source>
</evidence>
<feature type="compositionally biased region" description="Acidic residues" evidence="26">
    <location>
        <begin position="253"/>
        <end position="262"/>
    </location>
</feature>
<keyword evidence="25" id="KW-0175">Coiled coil</keyword>
<feature type="compositionally biased region" description="Polar residues" evidence="26">
    <location>
        <begin position="1144"/>
        <end position="1160"/>
    </location>
</feature>
<dbReference type="InterPro" id="IPR001580">
    <property type="entry name" value="Calret/calnex"/>
</dbReference>
<dbReference type="GO" id="GO:0036503">
    <property type="term" value="P:ERAD pathway"/>
    <property type="evidence" value="ECO:0007669"/>
    <property type="project" value="TreeGrafter"/>
</dbReference>
<dbReference type="FunFam" id="2.60.120.200:FF:000122">
    <property type="entry name" value="Calreticulin 3"/>
    <property type="match status" value="1"/>
</dbReference>
<evidence type="ECO:0000313" key="31">
    <source>
        <dbReference type="Proteomes" id="UP000516260"/>
    </source>
</evidence>
<evidence type="ECO:0000256" key="18">
    <source>
        <dbReference type="ARBA" id="ARBA00022951"/>
    </source>
</evidence>
<dbReference type="Gene3D" id="2.10.250.10">
    <property type="entry name" value="Calreticulin/calnexin, P domain"/>
    <property type="match status" value="1"/>
</dbReference>
<evidence type="ECO:0000256" key="10">
    <source>
        <dbReference type="ARBA" id="ARBA00022530"/>
    </source>
</evidence>
<dbReference type="PANTHER" id="PTHR11073:SF16">
    <property type="entry name" value="CALRETICULIN"/>
    <property type="match status" value="1"/>
</dbReference>
<dbReference type="CDD" id="cd00052">
    <property type="entry name" value="EH"/>
    <property type="match status" value="2"/>
</dbReference>
<feature type="region of interest" description="Disordered" evidence="26">
    <location>
        <begin position="972"/>
        <end position="1082"/>
    </location>
</feature>
<evidence type="ECO:0000256" key="6">
    <source>
        <dbReference type="ARBA" id="ARBA00010983"/>
    </source>
</evidence>
<feature type="domain" description="EF-hand" evidence="29">
    <location>
        <begin position="567"/>
        <end position="602"/>
    </location>
</feature>
<evidence type="ECO:0000256" key="24">
    <source>
        <dbReference type="PIRSR" id="PIRSR601580-3"/>
    </source>
</evidence>
<feature type="signal peptide" evidence="27">
    <location>
        <begin position="1"/>
        <end position="18"/>
    </location>
</feature>
<dbReference type="InterPro" id="IPR000261">
    <property type="entry name" value="EH_dom"/>
</dbReference>
<keyword evidence="11" id="KW-0479">Metal-binding</keyword>
<dbReference type="PRINTS" id="PR00626">
    <property type="entry name" value="CALRETICULIN"/>
</dbReference>
<keyword evidence="31" id="KW-1185">Reference proteome</keyword>
<feature type="region of interest" description="Disordered" evidence="26">
    <location>
        <begin position="196"/>
        <end position="276"/>
    </location>
</feature>
<evidence type="ECO:0000256" key="9">
    <source>
        <dbReference type="ARBA" id="ARBA00022525"/>
    </source>
</evidence>
<dbReference type="InterPro" id="IPR011992">
    <property type="entry name" value="EF-hand-dom_pair"/>
</dbReference>
<dbReference type="Proteomes" id="UP000516260">
    <property type="component" value="Chromosome 6"/>
</dbReference>
<comment type="similarity">
    <text evidence="6">Belongs to the calreticulin family.</text>
</comment>
<evidence type="ECO:0000256" key="13">
    <source>
        <dbReference type="ARBA" id="ARBA00022734"/>
    </source>
</evidence>
<dbReference type="InterPro" id="IPR002048">
    <property type="entry name" value="EF_hand_dom"/>
</dbReference>
<evidence type="ECO:0000256" key="23">
    <source>
        <dbReference type="ARBA" id="ARBA00037865"/>
    </source>
</evidence>
<feature type="compositionally biased region" description="Polar residues" evidence="26">
    <location>
        <begin position="1015"/>
        <end position="1026"/>
    </location>
</feature>
<keyword evidence="20 24" id="KW-1015">Disulfide bond</keyword>
<evidence type="ECO:0000256" key="11">
    <source>
        <dbReference type="ARBA" id="ARBA00022723"/>
    </source>
</evidence>
<dbReference type="PROSITE" id="PS50330">
    <property type="entry name" value="UIM"/>
    <property type="match status" value="2"/>
</dbReference>
<feature type="region of interest" description="Disordered" evidence="26">
    <location>
        <begin position="862"/>
        <end position="954"/>
    </location>
</feature>
<name>A0A4Z2B678_9TELE</name>
<keyword evidence="9" id="KW-0964">Secreted</keyword>
<sequence length="1405" mass="155170">MTALPLLFLAMSAASVLAEPAVYLREQFEDGDAWTSRWVESKHKSDYGKFVLTAGKFYGDAEKDKGLQTSQDARFYAVSSRFDDFSNQGKPLVIQFSVKHEQEIDCGGGYIKLFPSDLNQEDMNGDSTYNIMFGPDICGPGTKKVHVIFNYKGKNHLINKDIRCKDDEYSHLYTLIVNPDNSYEVKIDNKKVESGSLEDDWDFLPPKRIKDPEAKKPEDWDDREKIPDPDNKKPEDWDKPETIPDPDAKKPDDWDEDMDGEWEPPMVTNPEYKGEWKPKEIDNPAYKGKWIHPEIDNPEYTPDADIYKYDSIGVIGLDLWQVKSGTIFDNFLITDDPKLAEEVGNETWGKTKLSGGNPIYDKYYRQVDPNGSGRVAAADAAVFLKRSGLADLVLGKIWDLADSERKGFLNKQQFFVALRLVACAQNGLEVALKSLSVAVQPPKFHEVSSPLLAGVSGDIPWVVKVWELSDIDRDGMLDRDEFSVAMYLVYRALEGEPVPMSLPPPLVPPSKRKKPSVPPAMPLLPSPPSAKDSRSSHAASKTMPHPPKPAPAPTPTPAAAPWVVLPADKAKYDELFSKTDSDMDGLVSGPEVRDIFLKTGLPSATLARIWELCDIGDVGKLTREQFALALHLINQKLTKGVDPPPSLSPEMIPPSDRQNLKQNNTANLAADFSAIKELDSLSNEIVELQREKVSVEEEIKEKEEAVRQRSSEVQDLQDEVAKENEELQRLQAQRQKVQQALEELDQQRDSLEEQLTHIRQQTNQETQLISSLEMQHEEQEQRICHYEEELVQAREELLALQEESKRLQEKVQAAQEQLTPLQESVRDSFTQVVQVQQKLNELKEEERSVTAQLSWKRALEDSSPVMVNGSSGSSGDHHQGDPFQQDLFQEDKPRELKEDGLAAVSNELPENPTQTENVVNESQEEEEKEEDSSETSEEQKPKPDALDDLYTSLTSSEMYNNVSVLSKLQENNIKEQSSSTPDLVSEALPDVLEATPPKVASPGPENKPEAAESTEPATSSQPSRVSPGSMLPRNSPPSLPEMDFFNTDPFTDHDPFKDDPFGKADVADPFGEDPFKGSDPFAADSFFAPTSKAAFSTEDPFSVSGGPFGTPTGNSEPDLFASKVNEPGAPPAAAPDPFAFEPATPSSVNKDPFMSTGNKMTDSDPFGGQMNTAGEADPFGAQDGGADPFSSSSSNSDLAVKDTATTNDPFAPGGTTVSASSDPDPFAAVFGNESFGGGFADFSALAKSNGADQFGIDTKNLFQEETQPAGSDVPPALPPKTGTPTRPPPPPPGKRSSLSRTESNEAFQRRGPFHTQPLGDFSSSSSSLPAKDPNADPFAPSSPPRHNVREADRFASFDKYPTEEDMIEWAKRESEREEKERLARLTQQEQEDLELAIALSKSELS</sequence>
<keyword evidence="14" id="KW-0677">Repeat</keyword>
<evidence type="ECO:0000256" key="20">
    <source>
        <dbReference type="ARBA" id="ARBA00023157"/>
    </source>
</evidence>
<feature type="disulfide bond" evidence="24">
    <location>
        <begin position="106"/>
        <end position="138"/>
    </location>
</feature>
<feature type="domain" description="EH" evidence="28">
    <location>
        <begin position="464"/>
        <end position="513"/>
    </location>
</feature>
<keyword evidence="16" id="KW-0862">Zinc</keyword>
<evidence type="ECO:0000256" key="27">
    <source>
        <dbReference type="SAM" id="SignalP"/>
    </source>
</evidence>
<feature type="compositionally biased region" description="Pro residues" evidence="26">
    <location>
        <begin position="544"/>
        <end position="558"/>
    </location>
</feature>
<evidence type="ECO:0000256" key="19">
    <source>
        <dbReference type="ARBA" id="ARBA00022990"/>
    </source>
</evidence>
<dbReference type="GO" id="GO:0005509">
    <property type="term" value="F:calcium ion binding"/>
    <property type="evidence" value="ECO:0007669"/>
    <property type="project" value="InterPro"/>
</dbReference>
<feature type="compositionally biased region" description="Polar residues" evidence="26">
    <location>
        <begin position="972"/>
        <end position="982"/>
    </location>
</feature>
<dbReference type="GO" id="GO:0006457">
    <property type="term" value="P:protein folding"/>
    <property type="evidence" value="ECO:0007669"/>
    <property type="project" value="InterPro"/>
</dbReference>
<dbReference type="EMBL" id="SWLE01000019">
    <property type="protein sequence ID" value="TNM87874.1"/>
    <property type="molecule type" value="Genomic_DNA"/>
</dbReference>
<evidence type="ECO:0000256" key="12">
    <source>
        <dbReference type="ARBA" id="ARBA00022729"/>
    </source>
</evidence>
<dbReference type="PROSITE" id="PS00018">
    <property type="entry name" value="EF_HAND_1"/>
    <property type="match status" value="2"/>
</dbReference>
<evidence type="ECO:0000256" key="2">
    <source>
        <dbReference type="ARBA" id="ARBA00004319"/>
    </source>
</evidence>
<keyword evidence="10" id="KW-0272">Extracellular matrix</keyword>
<accession>A0A4Z2B678</accession>
<dbReference type="GO" id="GO:0060473">
    <property type="term" value="C:cortical granule"/>
    <property type="evidence" value="ECO:0007669"/>
    <property type="project" value="UniProtKB-SubCell"/>
</dbReference>
<keyword evidence="13" id="KW-0430">Lectin</keyword>
<dbReference type="PROSITE" id="PS50222">
    <property type="entry name" value="EF_HAND_2"/>
    <property type="match status" value="2"/>
</dbReference>
<dbReference type="Pfam" id="PF12763">
    <property type="entry name" value="EH"/>
    <property type="match status" value="3"/>
</dbReference>
<feature type="coiled-coil region" evidence="25">
    <location>
        <begin position="678"/>
        <end position="761"/>
    </location>
</feature>